<dbReference type="OrthoDB" id="190848at2"/>
<dbReference type="InterPro" id="IPR021352">
    <property type="entry name" value="DUF2971"/>
</dbReference>
<dbReference type="RefSeq" id="WP_105069813.1">
    <property type="nucleotide sequence ID" value="NZ_MTPW01000001.1"/>
</dbReference>
<dbReference type="EMBL" id="MTPW01000001">
    <property type="protein sequence ID" value="PQJ30628.1"/>
    <property type="molecule type" value="Genomic_DNA"/>
</dbReference>
<evidence type="ECO:0008006" key="3">
    <source>
        <dbReference type="Google" id="ProtNLM"/>
    </source>
</evidence>
<sequence>MQEETVYHYTTLETLYHIINQSTVDSLTLRATHVDFLNDFTEHTIAVGLLKEELISYDNNLANDSKNFSKILNDKRMTFFRNEDIDELYPHIISFSECGDSLPMWNTYADKSKGIALGFDKSLLAELNREYRFEKCVYNSSQYEQYLKQNIQTLHKCIEVNSYSIGFTQNLDSHILQDHFKYLPILKDKGYEYEKECRLIIPNKISELSNLKFQVTDSFYKPFKEIKFPFECLTEIILGPCLSLEKMKTSLYLILSQKGRKLSLDKEKGKILLKQSEIPYRNI</sequence>
<comment type="caution">
    <text evidence="1">The sequence shown here is derived from an EMBL/GenBank/DDBJ whole genome shotgun (WGS) entry which is preliminary data.</text>
</comment>
<name>A0A2S7U6J6_9FLAO</name>
<dbReference type="Pfam" id="PF11185">
    <property type="entry name" value="DUF2971"/>
    <property type="match status" value="1"/>
</dbReference>
<gene>
    <name evidence="1" type="ORF">BST92_01160</name>
</gene>
<accession>A0A2S7U6J6</accession>
<proteinExistence type="predicted"/>
<reference evidence="1 2" key="1">
    <citation type="submission" date="2017-01" db="EMBL/GenBank/DDBJ databases">
        <title>Trade-off between light-utilization and light-protection in marine flavobacteria.</title>
        <authorList>
            <person name="Kumagai Y."/>
            <person name="Yoshizawa S."/>
            <person name="Kogure K."/>
            <person name="Iwasaki W."/>
        </authorList>
    </citation>
    <scope>NUCLEOTIDE SEQUENCE [LARGE SCALE GENOMIC DNA]</scope>
    <source>
        <strain evidence="1 2">KCTC 32109</strain>
    </source>
</reference>
<dbReference type="AlphaFoldDB" id="A0A2S7U6J6"/>
<evidence type="ECO:0000313" key="2">
    <source>
        <dbReference type="Proteomes" id="UP000239747"/>
    </source>
</evidence>
<protein>
    <recommendedName>
        <fullName evidence="3">DUF2971 domain-containing protein</fullName>
    </recommendedName>
</protein>
<evidence type="ECO:0000313" key="1">
    <source>
        <dbReference type="EMBL" id="PQJ30628.1"/>
    </source>
</evidence>
<dbReference type="Proteomes" id="UP000239747">
    <property type="component" value="Unassembled WGS sequence"/>
</dbReference>
<organism evidence="1 2">
    <name type="scientific">Nonlabens arenilitoris</name>
    <dbReference type="NCBI Taxonomy" id="1217969"/>
    <lineage>
        <taxon>Bacteria</taxon>
        <taxon>Pseudomonadati</taxon>
        <taxon>Bacteroidota</taxon>
        <taxon>Flavobacteriia</taxon>
        <taxon>Flavobacteriales</taxon>
        <taxon>Flavobacteriaceae</taxon>
        <taxon>Nonlabens</taxon>
    </lineage>
</organism>
<keyword evidence="2" id="KW-1185">Reference proteome</keyword>